<sequence>MSSVPIAQLTGPLVIGHFFNWGLFGALTLQAYIYYIAFPTDRFFPTKALALTIYLFEVAQTCIATSDAFRNFGTGWGDLIQLDALGTYWINGPLMTSLVSATGQFFYAWRIWILTKEFWVPSVIVLLSLTQAVAGIYAGVWADEIGHFSEIQTKTYVVTFDVACGDGSLRRDHLRDHDLEFVKSALRDPVNRHSPFAIIDLVFYRVYQHNNYHLVPSIALSKLYSNSLFAVLNSRVRIVGGRTGDSTAPDPTLTNNGVVPRQALSVRHRQRSKVNFAMMEEDVRPSRDTSEEVLDADARSHHEAHEMEQRQSPSESTSSGSHSSSGFDSSDPLDLNLILQDDMIQDSPTETDWSQLTSMFQEPMGYTDFCSMDFGTSNMVVEPSLLTKTNHYEYDFPFTFQSPPVLLADDYGSVPRRMSVSSSEESSLDPAAELAQRVRESAGVVMAMPTMGSASSASLSSSSSVSSAASTPPPSTPPASQAAPFHATVVPSSATAPSTILMSSRPKTSHTTIERRYRTNLNARIQSLRMAVPALRVLEWNDGPKKSKGTKAKIRNEEDSTDIIDERGYVDGVKVARKCSKANVLGKAVEYIRVLKKREMRLKREQDGLKALVSGLVGGSALLHTWEKEWKEKFGGEEKDEVDVLDIDLPESDDEDNDEEEERRRKKPKVEVPSPPPTSSVPAGPPVVPEKRKRGRPRKVIPPAAPVEKIGAKMEAQSQAPQYLLATFALFSFFNNPFSTTASTSEHTHEGVILSARPHSTVSTYQSLIQAFHLLVSVLVFISILWPWVGKIKGRLNFNFGALRATKEVRGQSVTRTASLLAALEPAKRGKQGEAKRLTKALGWGRKGESFEEKGLEQRAWVRLGEICVFNPDQTSLITRLLTMYRLRTHLPWFSASAGDLSTLAMLSYPVTKRHAARIWEVAKRGGGITCPYERLVLDSVGVDEAVSRLNAAGTAAEWDRYTPIGVVACTLVLERTKAHLESMFVESVVPASLESASESDKEDDFRRITVDAARSLGGKMADLGDVFEKVWLGGGGGLEGCWVDDEEEEEEEEETDGVERDIKSLIRGIVLYRKLFPSAVMGCGGEGVSILLSPPPSPSLTDHEGAGYKLRTIMGREVFDNEEVEEARDRVVDMLVTSERRGRPWGQL</sequence>
<dbReference type="PANTHER" id="PTHR47336">
    <property type="entry name" value="TRANSCRIPTION FACTOR HMS1-RELATED"/>
    <property type="match status" value="1"/>
</dbReference>
<feature type="compositionally biased region" description="Low complexity" evidence="1">
    <location>
        <begin position="453"/>
        <end position="470"/>
    </location>
</feature>
<evidence type="ECO:0000313" key="5">
    <source>
        <dbReference type="Proteomes" id="UP001175227"/>
    </source>
</evidence>
<feature type="transmembrane region" description="Helical" evidence="2">
    <location>
        <begin position="18"/>
        <end position="37"/>
    </location>
</feature>
<evidence type="ECO:0000313" key="4">
    <source>
        <dbReference type="EMBL" id="KAK0482232.1"/>
    </source>
</evidence>
<dbReference type="SUPFAM" id="SSF47459">
    <property type="entry name" value="HLH, helix-loop-helix DNA-binding domain"/>
    <property type="match status" value="1"/>
</dbReference>
<dbReference type="PROSITE" id="PS50888">
    <property type="entry name" value="BHLH"/>
    <property type="match status" value="1"/>
</dbReference>
<evidence type="ECO:0000256" key="2">
    <source>
        <dbReference type="SAM" id="Phobius"/>
    </source>
</evidence>
<dbReference type="AlphaFoldDB" id="A0AA39UAL0"/>
<dbReference type="Proteomes" id="UP001175227">
    <property type="component" value="Unassembled WGS sequence"/>
</dbReference>
<feature type="compositionally biased region" description="Low complexity" evidence="1">
    <location>
        <begin position="312"/>
        <end position="330"/>
    </location>
</feature>
<feature type="transmembrane region" description="Helical" evidence="2">
    <location>
        <begin position="49"/>
        <end position="69"/>
    </location>
</feature>
<accession>A0AA39UAL0</accession>
<dbReference type="InterPro" id="IPR052099">
    <property type="entry name" value="Regulatory_TF_Diverse"/>
</dbReference>
<protein>
    <recommendedName>
        <fullName evidence="3">BHLH domain-containing protein</fullName>
    </recommendedName>
</protein>
<evidence type="ECO:0000256" key="1">
    <source>
        <dbReference type="SAM" id="MobiDB-lite"/>
    </source>
</evidence>
<feature type="compositionally biased region" description="Acidic residues" evidence="1">
    <location>
        <begin position="641"/>
        <end position="661"/>
    </location>
</feature>
<gene>
    <name evidence="4" type="ORF">IW261DRAFT_1606181</name>
</gene>
<keyword evidence="2" id="KW-0472">Membrane</keyword>
<dbReference type="Pfam" id="PF00010">
    <property type="entry name" value="HLH"/>
    <property type="match status" value="1"/>
</dbReference>
<comment type="caution">
    <text evidence="4">The sequence shown here is derived from an EMBL/GenBank/DDBJ whole genome shotgun (WGS) entry which is preliminary data.</text>
</comment>
<organism evidence="4 5">
    <name type="scientific">Armillaria novae-zelandiae</name>
    <dbReference type="NCBI Taxonomy" id="153914"/>
    <lineage>
        <taxon>Eukaryota</taxon>
        <taxon>Fungi</taxon>
        <taxon>Dikarya</taxon>
        <taxon>Basidiomycota</taxon>
        <taxon>Agaricomycotina</taxon>
        <taxon>Agaricomycetes</taxon>
        <taxon>Agaricomycetidae</taxon>
        <taxon>Agaricales</taxon>
        <taxon>Marasmiineae</taxon>
        <taxon>Physalacriaceae</taxon>
        <taxon>Armillaria</taxon>
    </lineage>
</organism>
<feature type="transmembrane region" description="Helical" evidence="2">
    <location>
        <begin position="118"/>
        <end position="142"/>
    </location>
</feature>
<dbReference type="Gene3D" id="4.10.280.10">
    <property type="entry name" value="Helix-loop-helix DNA-binding domain"/>
    <property type="match status" value="1"/>
</dbReference>
<feature type="region of interest" description="Disordered" evidence="1">
    <location>
        <begin position="641"/>
        <end position="704"/>
    </location>
</feature>
<feature type="compositionally biased region" description="Pro residues" evidence="1">
    <location>
        <begin position="673"/>
        <end position="688"/>
    </location>
</feature>
<name>A0AA39UAL0_9AGAR</name>
<feature type="transmembrane region" description="Helical" evidence="2">
    <location>
        <begin position="89"/>
        <end position="109"/>
    </location>
</feature>
<keyword evidence="2" id="KW-0812">Transmembrane</keyword>
<dbReference type="InterPro" id="IPR036638">
    <property type="entry name" value="HLH_DNA-bd_sf"/>
</dbReference>
<dbReference type="EMBL" id="JAUEPR010000007">
    <property type="protein sequence ID" value="KAK0482232.1"/>
    <property type="molecule type" value="Genomic_DNA"/>
</dbReference>
<evidence type="ECO:0000259" key="3">
    <source>
        <dbReference type="PROSITE" id="PS50888"/>
    </source>
</evidence>
<feature type="domain" description="BHLH" evidence="3">
    <location>
        <begin position="505"/>
        <end position="595"/>
    </location>
</feature>
<feature type="region of interest" description="Disordered" evidence="1">
    <location>
        <begin position="453"/>
        <end position="483"/>
    </location>
</feature>
<keyword evidence="2" id="KW-1133">Transmembrane helix</keyword>
<reference evidence="4" key="1">
    <citation type="submission" date="2023-06" db="EMBL/GenBank/DDBJ databases">
        <authorList>
            <consortium name="Lawrence Berkeley National Laboratory"/>
            <person name="Ahrendt S."/>
            <person name="Sahu N."/>
            <person name="Indic B."/>
            <person name="Wong-Bajracharya J."/>
            <person name="Merenyi Z."/>
            <person name="Ke H.-M."/>
            <person name="Monk M."/>
            <person name="Kocsube S."/>
            <person name="Drula E."/>
            <person name="Lipzen A."/>
            <person name="Balint B."/>
            <person name="Henrissat B."/>
            <person name="Andreopoulos B."/>
            <person name="Martin F.M."/>
            <person name="Harder C.B."/>
            <person name="Rigling D."/>
            <person name="Ford K.L."/>
            <person name="Foster G.D."/>
            <person name="Pangilinan J."/>
            <person name="Papanicolaou A."/>
            <person name="Barry K."/>
            <person name="LaButti K."/>
            <person name="Viragh M."/>
            <person name="Koriabine M."/>
            <person name="Yan M."/>
            <person name="Riley R."/>
            <person name="Champramary S."/>
            <person name="Plett K.L."/>
            <person name="Tsai I.J."/>
            <person name="Slot J."/>
            <person name="Sipos G."/>
            <person name="Plett J."/>
            <person name="Nagy L.G."/>
            <person name="Grigoriev I.V."/>
        </authorList>
    </citation>
    <scope>NUCLEOTIDE SEQUENCE</scope>
    <source>
        <strain evidence="4">ICMP 16352</strain>
    </source>
</reference>
<feature type="region of interest" description="Disordered" evidence="1">
    <location>
        <begin position="276"/>
        <end position="332"/>
    </location>
</feature>
<dbReference type="GO" id="GO:0046983">
    <property type="term" value="F:protein dimerization activity"/>
    <property type="evidence" value="ECO:0007669"/>
    <property type="project" value="InterPro"/>
</dbReference>
<dbReference type="PANTHER" id="PTHR47336:SF2">
    <property type="entry name" value="TRANSCRIPTION FACTOR HMS1-RELATED"/>
    <property type="match status" value="1"/>
</dbReference>
<keyword evidence="5" id="KW-1185">Reference proteome</keyword>
<dbReference type="SMART" id="SM00353">
    <property type="entry name" value="HLH"/>
    <property type="match status" value="1"/>
</dbReference>
<feature type="compositionally biased region" description="Basic and acidic residues" evidence="1">
    <location>
        <begin position="281"/>
        <end position="309"/>
    </location>
</feature>
<dbReference type="InterPro" id="IPR011598">
    <property type="entry name" value="bHLH_dom"/>
</dbReference>
<proteinExistence type="predicted"/>